<dbReference type="AlphaFoldDB" id="A0A0F9GL58"/>
<feature type="non-terminal residue" evidence="1">
    <location>
        <position position="1"/>
    </location>
</feature>
<gene>
    <name evidence="1" type="ORF">LCGC14_2170790</name>
</gene>
<accession>A0A0F9GL58</accession>
<comment type="caution">
    <text evidence="1">The sequence shown here is derived from an EMBL/GenBank/DDBJ whole genome shotgun (WGS) entry which is preliminary data.</text>
</comment>
<reference evidence="1" key="1">
    <citation type="journal article" date="2015" name="Nature">
        <title>Complex archaea that bridge the gap between prokaryotes and eukaryotes.</title>
        <authorList>
            <person name="Spang A."/>
            <person name="Saw J.H."/>
            <person name="Jorgensen S.L."/>
            <person name="Zaremba-Niedzwiedzka K."/>
            <person name="Martijn J."/>
            <person name="Lind A.E."/>
            <person name="van Eijk R."/>
            <person name="Schleper C."/>
            <person name="Guy L."/>
            <person name="Ettema T.J."/>
        </authorList>
    </citation>
    <scope>NUCLEOTIDE SEQUENCE</scope>
</reference>
<protein>
    <submittedName>
        <fullName evidence="1">Uncharacterized protein</fullName>
    </submittedName>
</protein>
<proteinExistence type="predicted"/>
<name>A0A0F9GL58_9ZZZZ</name>
<evidence type="ECO:0000313" key="1">
    <source>
        <dbReference type="EMBL" id="KKL63872.1"/>
    </source>
</evidence>
<dbReference type="EMBL" id="LAZR01028022">
    <property type="protein sequence ID" value="KKL63872.1"/>
    <property type="molecule type" value="Genomic_DNA"/>
</dbReference>
<organism evidence="1">
    <name type="scientific">marine sediment metagenome</name>
    <dbReference type="NCBI Taxonomy" id="412755"/>
    <lineage>
        <taxon>unclassified sequences</taxon>
        <taxon>metagenomes</taxon>
        <taxon>ecological metagenomes</taxon>
    </lineage>
</organism>
<sequence length="30" mass="3750">DKPSKEVQDAYNQLYKFVWEYKIKYLKPNN</sequence>